<dbReference type="EMBL" id="MN208358">
    <property type="protein sequence ID" value="QHB21547.1"/>
    <property type="molecule type" value="mRNA"/>
</dbReference>
<sequence length="240" mass="27210">MSKIWILLLLIGAIQFVRAYPALEQEEDEAELFDVDDLSDEERGKVGDWFKKQWKDFKNVMQKLSKEIKEACNKGREFLKKNTLKVDKIMCNEGTCKSCVKIPLMPSVCFEGDLSLDEGFKFSVYFFKDGKILNYIVSKYFVKYGDTLKCLPPVKVLGTPCVQAKAGVIKSSDGKSYLNMCAIAMLKNANACIKYCVTLENHKIKFKHLPKVFACVQENGTIIEAGEKEDEGKPFDLVPE</sequence>
<accession>A0A6B9L1I1</accession>
<name>A0A6B9L1I1_PLARH</name>
<reference evidence="2" key="1">
    <citation type="journal article" date="2019" name="Toxins">
        <title>Missiles of mass disruption: composition and glandular origin of venom used as a projectile defensive weapon by the assassin bug Platymeris rhadamanthus.</title>
        <authorList>
            <person name="Walker A.A."/>
            <person name="Robinson S.D."/>
            <person name="Undheim E.A.B."/>
            <person name="Jin J."/>
            <person name="Han X."/>
            <person name="Fry B.G."/>
            <person name="Vetter I."/>
            <person name="King G.F."/>
        </authorList>
    </citation>
    <scope>NUCLEOTIDE SEQUENCE</scope>
    <source>
        <tissue evidence="2">Venom glands</tissue>
    </source>
</reference>
<dbReference type="AlphaFoldDB" id="A0A6B9L1I1"/>
<proteinExistence type="evidence at transcript level"/>
<feature type="signal peptide" evidence="1">
    <location>
        <begin position="1"/>
        <end position="19"/>
    </location>
</feature>
<feature type="chain" id="PRO_5025388770" evidence="1">
    <location>
        <begin position="20"/>
        <end position="240"/>
    </location>
</feature>
<organism evidence="2">
    <name type="scientific">Platymeris rhadamanthus</name>
    <name type="common">Red spot assassin bug</name>
    <dbReference type="NCBI Taxonomy" id="1134088"/>
    <lineage>
        <taxon>Eukaryota</taxon>
        <taxon>Metazoa</taxon>
        <taxon>Ecdysozoa</taxon>
        <taxon>Arthropoda</taxon>
        <taxon>Hexapoda</taxon>
        <taxon>Insecta</taxon>
        <taxon>Pterygota</taxon>
        <taxon>Neoptera</taxon>
        <taxon>Paraneoptera</taxon>
        <taxon>Hemiptera</taxon>
        <taxon>Heteroptera</taxon>
        <taxon>Panheteroptera</taxon>
        <taxon>Cimicomorpha</taxon>
        <taxon>Reduviidae</taxon>
        <taxon>Platymeris</taxon>
    </lineage>
</organism>
<evidence type="ECO:0000256" key="1">
    <source>
        <dbReference type="SAM" id="SignalP"/>
    </source>
</evidence>
<evidence type="ECO:0000313" key="2">
    <source>
        <dbReference type="EMBL" id="QHB21547.1"/>
    </source>
</evidence>
<protein>
    <submittedName>
        <fullName evidence="2">Venom redulysin 7</fullName>
    </submittedName>
</protein>
<keyword evidence="1" id="KW-0732">Signal</keyword>